<feature type="domain" description="Polymerase/histidinol phosphatase N-terminal" evidence="1">
    <location>
        <begin position="4"/>
        <end position="67"/>
    </location>
</feature>
<gene>
    <name evidence="2" type="ORF">H8E29_13485</name>
</gene>
<dbReference type="Proteomes" id="UP000614469">
    <property type="component" value="Unassembled WGS sequence"/>
</dbReference>
<evidence type="ECO:0000259" key="1">
    <source>
        <dbReference type="SMART" id="SM00481"/>
    </source>
</evidence>
<dbReference type="GO" id="GO:0035312">
    <property type="term" value="F:5'-3' DNA exonuclease activity"/>
    <property type="evidence" value="ECO:0007669"/>
    <property type="project" value="TreeGrafter"/>
</dbReference>
<sequence>MISIEFHCHTIYSKDSLVAPARLVETCIRKGIDRIVITDHNTIAGAVEAQKMAPGLVIVGEEIMTTKGELLAAYVTEEIPAGLSPQDAIRRLKEQGAFISVSHPFDSTRRGHWQEGDLLEILPFIDAIETFNARCLLPDMNHQADEFAARHGVASTVGSDAHSLFELGRATLTLPQFEGPEELRAVIRQGVAQTRRSGILARAASRYAVLRKITSRSL</sequence>
<dbReference type="CDD" id="cd07432">
    <property type="entry name" value="PHP_HisPPase"/>
    <property type="match status" value="1"/>
</dbReference>
<dbReference type="Pfam" id="PF02811">
    <property type="entry name" value="PHP"/>
    <property type="match status" value="1"/>
</dbReference>
<dbReference type="GO" id="GO:0004534">
    <property type="term" value="F:5'-3' RNA exonuclease activity"/>
    <property type="evidence" value="ECO:0007669"/>
    <property type="project" value="TreeGrafter"/>
</dbReference>
<dbReference type="Pfam" id="PF13263">
    <property type="entry name" value="PHP_C"/>
    <property type="match status" value="1"/>
</dbReference>
<dbReference type="EMBL" id="JACNJN010000149">
    <property type="protein sequence ID" value="MBC8336273.1"/>
    <property type="molecule type" value="Genomic_DNA"/>
</dbReference>
<dbReference type="PANTHER" id="PTHR42924:SF3">
    <property type="entry name" value="POLYMERASE_HISTIDINOL PHOSPHATASE N-TERMINAL DOMAIN-CONTAINING PROTEIN"/>
    <property type="match status" value="1"/>
</dbReference>
<dbReference type="InterPro" id="IPR003141">
    <property type="entry name" value="Pol/His_phosphatase_N"/>
</dbReference>
<dbReference type="SUPFAM" id="SSF89550">
    <property type="entry name" value="PHP domain-like"/>
    <property type="match status" value="1"/>
</dbReference>
<dbReference type="InterPro" id="IPR004013">
    <property type="entry name" value="PHP_dom"/>
</dbReference>
<accession>A0A8J6NMR9</accession>
<dbReference type="InterPro" id="IPR052018">
    <property type="entry name" value="PHP_domain"/>
</dbReference>
<name>A0A8J6NMR9_9CHLR</name>
<proteinExistence type="predicted"/>
<evidence type="ECO:0000313" key="3">
    <source>
        <dbReference type="Proteomes" id="UP000614469"/>
    </source>
</evidence>
<dbReference type="PANTHER" id="PTHR42924">
    <property type="entry name" value="EXONUCLEASE"/>
    <property type="match status" value="1"/>
</dbReference>
<reference evidence="2 3" key="1">
    <citation type="submission" date="2020-08" db="EMBL/GenBank/DDBJ databases">
        <title>Bridging the membrane lipid divide: bacteria of the FCB group superphylum have the potential to synthesize archaeal ether lipids.</title>
        <authorList>
            <person name="Villanueva L."/>
            <person name="Von Meijenfeldt F.A.B."/>
            <person name="Westbye A.B."/>
            <person name="Yadav S."/>
            <person name="Hopmans E.C."/>
            <person name="Dutilh B.E."/>
            <person name="Sinninghe Damste J.S."/>
        </authorList>
    </citation>
    <scope>NUCLEOTIDE SEQUENCE [LARGE SCALE GENOMIC DNA]</scope>
    <source>
        <strain evidence="2">NIOZ-UU36</strain>
    </source>
</reference>
<dbReference type="AlphaFoldDB" id="A0A8J6NMR9"/>
<dbReference type="Gene3D" id="3.20.20.140">
    <property type="entry name" value="Metal-dependent hydrolases"/>
    <property type="match status" value="1"/>
</dbReference>
<dbReference type="InterPro" id="IPR016195">
    <property type="entry name" value="Pol/histidinol_Pase-like"/>
</dbReference>
<dbReference type="SMART" id="SM00481">
    <property type="entry name" value="POLIIIAc"/>
    <property type="match status" value="1"/>
</dbReference>
<comment type="caution">
    <text evidence="2">The sequence shown here is derived from an EMBL/GenBank/DDBJ whole genome shotgun (WGS) entry which is preliminary data.</text>
</comment>
<evidence type="ECO:0000313" key="2">
    <source>
        <dbReference type="EMBL" id="MBC8336273.1"/>
    </source>
</evidence>
<protein>
    <submittedName>
        <fullName evidence="2">PHP domain-containing protein</fullName>
    </submittedName>
</protein>
<organism evidence="2 3">
    <name type="scientific">Candidatus Desulfolinea nitratireducens</name>
    <dbReference type="NCBI Taxonomy" id="2841698"/>
    <lineage>
        <taxon>Bacteria</taxon>
        <taxon>Bacillati</taxon>
        <taxon>Chloroflexota</taxon>
        <taxon>Anaerolineae</taxon>
        <taxon>Anaerolineales</taxon>
        <taxon>Anaerolineales incertae sedis</taxon>
        <taxon>Candidatus Desulfolinea</taxon>
    </lineage>
</organism>